<dbReference type="EMBL" id="HBKN01022578">
    <property type="protein sequence ID" value="CAE2304332.1"/>
    <property type="molecule type" value="Transcribed_RNA"/>
</dbReference>
<dbReference type="InterPro" id="IPR046341">
    <property type="entry name" value="SET_dom_sf"/>
</dbReference>
<dbReference type="AlphaFoldDB" id="A0A7S4KTJ7"/>
<evidence type="ECO:0000313" key="2">
    <source>
        <dbReference type="EMBL" id="CAE2304332.1"/>
    </source>
</evidence>
<gene>
    <name evidence="2" type="ORF">GTHE00462_LOCUS17731</name>
</gene>
<evidence type="ECO:0000259" key="1">
    <source>
        <dbReference type="Pfam" id="PF00856"/>
    </source>
</evidence>
<feature type="domain" description="SET" evidence="1">
    <location>
        <begin position="38"/>
        <end position="91"/>
    </location>
</feature>
<accession>A0A7S4KTJ7</accession>
<dbReference type="Gene3D" id="2.170.270.10">
    <property type="entry name" value="SET domain"/>
    <property type="match status" value="1"/>
</dbReference>
<reference evidence="2" key="1">
    <citation type="submission" date="2021-01" db="EMBL/GenBank/DDBJ databases">
        <authorList>
            <person name="Corre E."/>
            <person name="Pelletier E."/>
            <person name="Niang G."/>
            <person name="Scheremetjew M."/>
            <person name="Finn R."/>
            <person name="Kale V."/>
            <person name="Holt S."/>
            <person name="Cochrane G."/>
            <person name="Meng A."/>
            <person name="Brown T."/>
            <person name="Cohen L."/>
        </authorList>
    </citation>
    <scope>NUCLEOTIDE SEQUENCE</scope>
    <source>
        <strain evidence="2">CCMP 2712</strain>
    </source>
</reference>
<dbReference type="SUPFAM" id="SSF82199">
    <property type="entry name" value="SET domain"/>
    <property type="match status" value="1"/>
</dbReference>
<proteinExistence type="predicted"/>
<dbReference type="Pfam" id="PF00856">
    <property type="entry name" value="SET"/>
    <property type="match status" value="1"/>
</dbReference>
<organism evidence="2">
    <name type="scientific">Guillardia theta</name>
    <name type="common">Cryptophyte</name>
    <name type="synonym">Cryptomonas phi</name>
    <dbReference type="NCBI Taxonomy" id="55529"/>
    <lineage>
        <taxon>Eukaryota</taxon>
        <taxon>Cryptophyceae</taxon>
        <taxon>Pyrenomonadales</taxon>
        <taxon>Geminigeraceae</taxon>
        <taxon>Guillardia</taxon>
    </lineage>
</organism>
<protein>
    <recommendedName>
        <fullName evidence="1">SET domain-containing protein</fullName>
    </recommendedName>
</protein>
<name>A0A7S4KTJ7_GUITH</name>
<sequence length="108" mass="12054">MSGGTRKSNVCLFVMIFDEESRLDMDLLVAKSLLPGAGMGLFASRDFMEGETICRYESPLGTLTTKEAMQLEDKSFLMRLGPQKYIDLKCLPPSSPTETHAMPETSRR</sequence>
<dbReference type="InterPro" id="IPR001214">
    <property type="entry name" value="SET_dom"/>
</dbReference>